<dbReference type="InterPro" id="IPR015889">
    <property type="entry name" value="Intradiol_dOase_core"/>
</dbReference>
<reference evidence="6 7" key="1">
    <citation type="submission" date="2020-08" db="EMBL/GenBank/DDBJ databases">
        <title>Genomic Encyclopedia of Type Strains, Phase III (KMG-III): the genomes of soil and plant-associated and newly described type strains.</title>
        <authorList>
            <person name="Whitman W."/>
        </authorList>
    </citation>
    <scope>NUCLEOTIDE SEQUENCE [LARGE SCALE GENOMIC DNA]</scope>
    <source>
        <strain evidence="6 7">CECT 3266</strain>
    </source>
</reference>
<protein>
    <submittedName>
        <fullName evidence="6">Protocatechuate 3,4-dioxygenase beta subunit</fullName>
        <ecNumber evidence="6">1.13.11.3</ecNumber>
    </submittedName>
</protein>
<evidence type="ECO:0000256" key="1">
    <source>
        <dbReference type="ARBA" id="ARBA00007825"/>
    </source>
</evidence>
<feature type="compositionally biased region" description="Basic and acidic residues" evidence="4">
    <location>
        <begin position="1"/>
        <end position="16"/>
    </location>
</feature>
<dbReference type="PANTHER" id="PTHR33711">
    <property type="entry name" value="DIOXYGENASE, PUTATIVE (AFU_ORTHOLOGUE AFUA_2G02910)-RELATED"/>
    <property type="match status" value="1"/>
</dbReference>
<dbReference type="AlphaFoldDB" id="A0A7W7LSN6"/>
<dbReference type="GO" id="GO:0018578">
    <property type="term" value="F:protocatechuate 3,4-dioxygenase activity"/>
    <property type="evidence" value="ECO:0007669"/>
    <property type="project" value="UniProtKB-EC"/>
</dbReference>
<proteinExistence type="inferred from homology"/>
<dbReference type="EMBL" id="JACHJH010000008">
    <property type="protein sequence ID" value="MBB4895632.1"/>
    <property type="molecule type" value="Genomic_DNA"/>
</dbReference>
<accession>A0A7W7LSN6</accession>
<dbReference type="Pfam" id="PF00775">
    <property type="entry name" value="Dioxygenase_C"/>
    <property type="match status" value="1"/>
</dbReference>
<comment type="similarity">
    <text evidence="1">Belongs to the intradiol ring-cleavage dioxygenase family.</text>
</comment>
<evidence type="ECO:0000313" key="7">
    <source>
        <dbReference type="Proteomes" id="UP000556084"/>
    </source>
</evidence>
<evidence type="ECO:0000313" key="6">
    <source>
        <dbReference type="EMBL" id="MBB4895632.1"/>
    </source>
</evidence>
<dbReference type="Proteomes" id="UP000556084">
    <property type="component" value="Unassembled WGS sequence"/>
</dbReference>
<dbReference type="SUPFAM" id="SSF49482">
    <property type="entry name" value="Aromatic compound dioxygenase"/>
    <property type="match status" value="1"/>
</dbReference>
<dbReference type="Gene3D" id="2.60.130.10">
    <property type="entry name" value="Aromatic compound dioxygenase"/>
    <property type="match status" value="1"/>
</dbReference>
<dbReference type="PANTHER" id="PTHR33711:SF10">
    <property type="entry name" value="INTRADIOL RING-CLEAVAGE DIOXYGENASES DOMAIN-CONTAINING PROTEIN"/>
    <property type="match status" value="1"/>
</dbReference>
<feature type="region of interest" description="Disordered" evidence="4">
    <location>
        <begin position="1"/>
        <end position="49"/>
    </location>
</feature>
<evidence type="ECO:0000256" key="2">
    <source>
        <dbReference type="ARBA" id="ARBA00022964"/>
    </source>
</evidence>
<evidence type="ECO:0000259" key="5">
    <source>
        <dbReference type="PROSITE" id="PS00083"/>
    </source>
</evidence>
<keyword evidence="3 6" id="KW-0560">Oxidoreductase</keyword>
<dbReference type="InterPro" id="IPR012785">
    <property type="entry name" value="Protocat_dOase_b"/>
</dbReference>
<evidence type="ECO:0000256" key="3">
    <source>
        <dbReference type="ARBA" id="ARBA00023002"/>
    </source>
</evidence>
<sequence>MALSEASEKSWDEPADRAAAGPLSSRKRPLAPPYVGRIARRPQQPPVPLSLAPGAVELTGPVFGTADVSPSDADLTRQHGGEPLGERITVGGRVLDGRGRPVRGQLVELWQANAAGRYRNRLDRHAAPLDPNFTGAGRALTDDEGRYRFTTVRPGAYPFPSAVHPNAWRPPHLHFSVFGSAFTQRLVTQMYFPGDPLLPYDPIWNSVPDARARERLVAVYDPELNEPEWSLGYRWDIVLDGPDATWTEEGR</sequence>
<gene>
    <name evidence="6" type="ORF">FHS39_004711</name>
</gene>
<dbReference type="NCBIfam" id="TIGR02422">
    <property type="entry name" value="protocat_beta"/>
    <property type="match status" value="1"/>
</dbReference>
<keyword evidence="7" id="KW-1185">Reference proteome</keyword>
<dbReference type="RefSeq" id="WP_184351395.1">
    <property type="nucleotide sequence ID" value="NZ_JACHJH010000008.1"/>
</dbReference>
<organism evidence="6 7">
    <name type="scientific">Streptomyces olivoverticillatus</name>
    <dbReference type="NCBI Taxonomy" id="66427"/>
    <lineage>
        <taxon>Bacteria</taxon>
        <taxon>Bacillati</taxon>
        <taxon>Actinomycetota</taxon>
        <taxon>Actinomycetes</taxon>
        <taxon>Kitasatosporales</taxon>
        <taxon>Streptomycetaceae</taxon>
        <taxon>Streptomyces</taxon>
    </lineage>
</organism>
<feature type="domain" description="Intradiol ring-cleavage dioxygenases" evidence="5">
    <location>
        <begin position="90"/>
        <end position="118"/>
    </location>
</feature>
<dbReference type="InterPro" id="IPR050770">
    <property type="entry name" value="Intradiol_RC_Dioxygenase"/>
</dbReference>
<comment type="caution">
    <text evidence="6">The sequence shown here is derived from an EMBL/GenBank/DDBJ whole genome shotgun (WGS) entry which is preliminary data.</text>
</comment>
<dbReference type="InterPro" id="IPR000627">
    <property type="entry name" value="Intradiol_dOase_C"/>
</dbReference>
<name>A0A7W7LSN6_9ACTN</name>
<dbReference type="GO" id="GO:0008199">
    <property type="term" value="F:ferric iron binding"/>
    <property type="evidence" value="ECO:0007669"/>
    <property type="project" value="InterPro"/>
</dbReference>
<dbReference type="PROSITE" id="PS00083">
    <property type="entry name" value="INTRADIOL_DIOXYGENAS"/>
    <property type="match status" value="1"/>
</dbReference>
<dbReference type="GO" id="GO:0019619">
    <property type="term" value="P:3,4-dihydroxybenzoate catabolic process"/>
    <property type="evidence" value="ECO:0007669"/>
    <property type="project" value="InterPro"/>
</dbReference>
<evidence type="ECO:0000256" key="4">
    <source>
        <dbReference type="SAM" id="MobiDB-lite"/>
    </source>
</evidence>
<dbReference type="EC" id="1.13.11.3" evidence="6"/>
<keyword evidence="2 6" id="KW-0223">Dioxygenase</keyword>